<feature type="compositionally biased region" description="Low complexity" evidence="2">
    <location>
        <begin position="907"/>
        <end position="917"/>
    </location>
</feature>
<proteinExistence type="predicted"/>
<dbReference type="EMBL" id="MH001450">
    <property type="protein sequence ID" value="AVO21710.1"/>
    <property type="molecule type" value="Genomic_DNA"/>
</dbReference>
<feature type="compositionally biased region" description="Basic and acidic residues" evidence="2">
    <location>
        <begin position="1446"/>
        <end position="1458"/>
    </location>
</feature>
<evidence type="ECO:0008006" key="5">
    <source>
        <dbReference type="Google" id="ProtNLM"/>
    </source>
</evidence>
<feature type="compositionally biased region" description="Basic and acidic residues" evidence="2">
    <location>
        <begin position="1548"/>
        <end position="1563"/>
    </location>
</feature>
<accession>A0A2P1JRE9</accession>
<sequence>MMYPEPGESLDRVVAAETAVSDLYRAALTAWAPMALSAALPSFEGAVVAADDMLLPPDPAAVAAGTGWSAVVSGTVLAGVGALFAAAVVEAMAALGVPLRRLRDAFRQESAGNPLVAPRLVARLLGGDLGKQGSDGGDGGVGLPAPSVPGGDSGVFPQESATFLQVAPDVLEVVDRAVALDHDELVEAMALVDQSPALAAARDRVVAAVEADAAGMPERVARKTRAAVASIRPDENGAVSLSAQRDAVAAVLDPAGETMSGLTEGSWHLAAAVQNQAVHAAAQLSEDADELEKVWICTLDGKTRPTHWAADGARVALNSPFIVGGEPLQYPADPSGSPAETANCRCRMGILGRDEPLPDEVDRHTERLNGRDSVVVHREGRSQEAEIRRRAEEGNTRARDNRDGQGTVAAALPEGDPMDRFDKVTDAREPETYLTFTNALFAVTGVPTDDRRMLHADIELKMRDFPMPLQWQEKTGDGHKGSVTVGVIEAMRYENGEIRGDGYMLNNEHALKALELIQHGVAAPSIDMADATAGLAFADGTEVTEQNYDPNTPVFETYKKGTITAATIVAIPAFGQTRLSLNAEREPRSFDAVADGMAAAAAFEQPAYDPALFAEADPNLLKPHRLRMDPDTGRVHGFIATWKDQHRSVGLGHIRPPRSATNYEHFHTSPGVHLTDGRVLPVGRLTVGIGHAPTRGVSAAAAQAHYDNVDTCWALGRISEHRLGIYFSGVVAPWASPEKVQMGLASPVSGDWRPIGPNRNLELVAVLSVNTPGFLCKIETDEAGEPLAMVASLTVDPVEDPTPTMPLSLADIRAVMEDVLAEREQAAVERAAQAEMAARLESTFNRTLDLLGPPPTPTERMAAALSAYAEGEFARRVRNADYWGVPVGTPIRAGMKPRGKKRGGASGRAAEARANARQRSEDEHRRNTPTNPEKRARELDSYREETPAEKAETDKAAAAYMKRYSPVSELKKGDTVKGTPGIDKGDWKVGEVRKVSDGYEVYDTDGKKRLKTSAQGKVQKVDPASRSSSDPDRKSPSEQLDPDGLNRFRNATRNVGGKRTDETKALSEDKLRADLLAARKDFDRQYQAKPPSQRTPDEDAKMKAASKRLADLSAEWESRHPRKTSSSDSEPDAETKALDEKIAKLADQRRTARGDEFRRLGEEIARLREQKAKLAKKGMAAERTAEFSVEGAASRISGLIEEFVSRQPAPLKRYWLAGAGAAKIRWGQPGDFDRCRKAIQKEITKDGRAPLPPHMINGLCANLHREATGAMPGKAPTEIAASLDDPATAHLVPVLESFGWKVRKPGVYWHPDGRPAMPGEEGYKGMLMSDPKKKAGGAAKAAPKVVAKAGSVKPKSEDAKAGAAKAPEYEGVSPTVRRSDHSDAPGQGGVKNSGRLTDAEEAEMEKLTKVLDEGGMLSTEDEDRLEALERKSRGAKPAKTAPAKAAPKDSGGKGESGAKAKSALNGDPKVMTDDRLREAIKQLEAHEKQLIDSGSEQRDRQPVTERIQQLRNELGTRDSATPQERRLGGRVSSDNGGNSGDSAGDTMESLKSEKAKLDKEHGSNVDAVRAKIQKLDDDWAKQARAVQDDDSAALSESLEALAALEQEDLDPAERSKRAAEIKKKATDRIAANKKRLDQLEKDFRAKANALEKERGEVNQKYEDAASKIIERMVIASSRRSK</sequence>
<feature type="compositionally biased region" description="Basic and acidic residues" evidence="2">
    <location>
        <begin position="378"/>
        <end position="403"/>
    </location>
</feature>
<feature type="region of interest" description="Disordered" evidence="2">
    <location>
        <begin position="1010"/>
        <end position="1067"/>
    </location>
</feature>
<reference evidence="3 4" key="1">
    <citation type="submission" date="2018-02" db="EMBL/GenBank/DDBJ databases">
        <authorList>
            <person name="Borochov A."/>
            <person name="Gil C.E."/>
            <person name="Green C.A."/>
            <person name="Jean P.M."/>
            <person name="Kim K."/>
            <person name="Kwun D."/>
            <person name="Lee D."/>
            <person name="Lochan S."/>
            <person name="Mansoor S.A."/>
            <person name="Obregon B.R.Y.A.N."/>
            <person name="Parra P.A."/>
            <person name="Ramdihal J.D."/>
            <person name="Sahadeo J."/>
            <person name="Sohail M."/>
            <person name="Talavera L."/>
            <person name="Velarde S."/>
            <person name="Vera M."/>
            <person name="Wong H."/>
            <person name="Xue J."/>
            <person name="Golebiewska U.P."/>
            <person name="Garlena R.A."/>
            <person name="Russell D.A."/>
            <person name="Pope W.H."/>
            <person name="Jacobs-Sera D."/>
            <person name="Hatfull G.F."/>
        </authorList>
    </citation>
    <scope>NUCLEOTIDE SEQUENCE [LARGE SCALE GENOMIC DNA]</scope>
</reference>
<keyword evidence="1" id="KW-0175">Coiled coil</keyword>
<evidence type="ECO:0000256" key="1">
    <source>
        <dbReference type="SAM" id="Coils"/>
    </source>
</evidence>
<feature type="region of interest" description="Disordered" evidence="2">
    <location>
        <begin position="133"/>
        <end position="154"/>
    </location>
</feature>
<feature type="region of interest" description="Disordered" evidence="2">
    <location>
        <begin position="1081"/>
        <end position="1136"/>
    </location>
</feature>
<feature type="compositionally biased region" description="Basic and acidic residues" evidence="2">
    <location>
        <begin position="1058"/>
        <end position="1067"/>
    </location>
</feature>
<dbReference type="GeneID" id="77941356"/>
<dbReference type="RefSeq" id="YP_010665291.1">
    <property type="nucleotide sequence ID" value="NC_070934.1"/>
</dbReference>
<organism evidence="3 4">
    <name type="scientific">Mycobacterium phage Jeon</name>
    <dbReference type="NCBI Taxonomy" id="2108123"/>
    <lineage>
        <taxon>Viruses</taxon>
        <taxon>Duplodnaviria</taxon>
        <taxon>Heunggongvirae</taxon>
        <taxon>Uroviricota</taxon>
        <taxon>Caudoviricetes</taxon>
        <taxon>Northamptonvirus</taxon>
        <taxon>Northamptonvirus jeon</taxon>
    </lineage>
</organism>
<gene>
    <name evidence="3" type="primary">7</name>
    <name evidence="3" type="ORF">SEA_JEON_7</name>
</gene>
<feature type="region of interest" description="Disordered" evidence="2">
    <location>
        <begin position="1328"/>
        <end position="1565"/>
    </location>
</feature>
<protein>
    <recommendedName>
        <fullName evidence="5">Capsid maturation protease and MuF-like fusion protein</fullName>
    </recommendedName>
</protein>
<dbReference type="KEGG" id="vg:77941356"/>
<keyword evidence="4" id="KW-1185">Reference proteome</keyword>
<feature type="compositionally biased region" description="Low complexity" evidence="2">
    <location>
        <begin position="1532"/>
        <end position="1545"/>
    </location>
</feature>
<feature type="compositionally biased region" description="Low complexity" evidence="2">
    <location>
        <begin position="1435"/>
        <end position="1445"/>
    </location>
</feature>
<feature type="compositionally biased region" description="Basic and acidic residues" evidence="2">
    <location>
        <begin position="1470"/>
        <end position="1503"/>
    </location>
</feature>
<feature type="compositionally biased region" description="Gly residues" evidence="2">
    <location>
        <begin position="133"/>
        <end position="142"/>
    </location>
</feature>
<name>A0A2P1JRE9_9CAUD</name>
<evidence type="ECO:0000313" key="3">
    <source>
        <dbReference type="EMBL" id="AVO21710.1"/>
    </source>
</evidence>
<dbReference type="Proteomes" id="UP000241956">
    <property type="component" value="Segment"/>
</dbReference>
<evidence type="ECO:0000313" key="4">
    <source>
        <dbReference type="Proteomes" id="UP000241956"/>
    </source>
</evidence>
<feature type="compositionally biased region" description="Basic and acidic residues" evidence="2">
    <location>
        <begin position="918"/>
        <end position="954"/>
    </location>
</feature>
<feature type="region of interest" description="Disordered" evidence="2">
    <location>
        <begin position="890"/>
        <end position="954"/>
    </location>
</feature>
<feature type="coiled-coil region" evidence="1">
    <location>
        <begin position="1622"/>
        <end position="1667"/>
    </location>
</feature>
<feature type="coiled-coil region" evidence="1">
    <location>
        <begin position="1157"/>
        <end position="1184"/>
    </location>
</feature>
<evidence type="ECO:0000256" key="2">
    <source>
        <dbReference type="SAM" id="MobiDB-lite"/>
    </source>
</evidence>
<feature type="compositionally biased region" description="Low complexity" evidence="2">
    <location>
        <begin position="1336"/>
        <end position="1353"/>
    </location>
</feature>
<feature type="region of interest" description="Disordered" evidence="2">
    <location>
        <begin position="378"/>
        <end position="407"/>
    </location>
</feature>